<protein>
    <submittedName>
        <fullName evidence="2">Arc family DNA-binding protein</fullName>
    </submittedName>
</protein>
<dbReference type="GO" id="GO:0006355">
    <property type="term" value="P:regulation of DNA-templated transcription"/>
    <property type="evidence" value="ECO:0007669"/>
    <property type="project" value="InterPro"/>
</dbReference>
<accession>A0A3P3FIB8</accession>
<feature type="domain" description="Arc-like DNA binding" evidence="1">
    <location>
        <begin position="11"/>
        <end position="45"/>
    </location>
</feature>
<proteinExistence type="predicted"/>
<comment type="caution">
    <text evidence="2">The sequence shown here is derived from an EMBL/GenBank/DDBJ whole genome shotgun (WGS) entry which is preliminary data.</text>
</comment>
<sequence>MAPIDRQEVRLRLPAQLKKLAKIAAAENERSLNEEIVARLERSFGHDDKDRQRAARLLTEALAIIDKGGR</sequence>
<dbReference type="SUPFAM" id="SSF47598">
    <property type="entry name" value="Ribbon-helix-helix"/>
    <property type="match status" value="1"/>
</dbReference>
<dbReference type="OrthoDB" id="6890552at2"/>
<dbReference type="Gene3D" id="1.10.1220.10">
    <property type="entry name" value="Met repressor-like"/>
    <property type="match status" value="1"/>
</dbReference>
<dbReference type="AlphaFoldDB" id="A0A3P3FIB8"/>
<dbReference type="GO" id="GO:0003677">
    <property type="term" value="F:DNA binding"/>
    <property type="evidence" value="ECO:0007669"/>
    <property type="project" value="UniProtKB-KW"/>
</dbReference>
<keyword evidence="3" id="KW-1185">Reference proteome</keyword>
<evidence type="ECO:0000313" key="3">
    <source>
        <dbReference type="Proteomes" id="UP000273786"/>
    </source>
</evidence>
<evidence type="ECO:0000259" key="1">
    <source>
        <dbReference type="Pfam" id="PF03869"/>
    </source>
</evidence>
<keyword evidence="2" id="KW-0238">DNA-binding</keyword>
<dbReference type="InterPro" id="IPR005569">
    <property type="entry name" value="Arc_DNA-bd_dom"/>
</dbReference>
<dbReference type="EMBL" id="RQXT01000025">
    <property type="protein sequence ID" value="RRH98037.1"/>
    <property type="molecule type" value="Genomic_DNA"/>
</dbReference>
<organism evidence="2 3">
    <name type="scientific">Mesorhizobium tamadayense</name>
    <dbReference type="NCBI Taxonomy" id="425306"/>
    <lineage>
        <taxon>Bacteria</taxon>
        <taxon>Pseudomonadati</taxon>
        <taxon>Pseudomonadota</taxon>
        <taxon>Alphaproteobacteria</taxon>
        <taxon>Hyphomicrobiales</taxon>
        <taxon>Phyllobacteriaceae</taxon>
        <taxon>Mesorhizobium</taxon>
    </lineage>
</organism>
<dbReference type="Proteomes" id="UP000273786">
    <property type="component" value="Unassembled WGS sequence"/>
</dbReference>
<name>A0A3P3FIB8_9HYPH</name>
<reference evidence="2 3" key="1">
    <citation type="submission" date="2018-11" db="EMBL/GenBank/DDBJ databases">
        <title>the genome of Mesorhizobium tamadayense DSM 28320.</title>
        <authorList>
            <person name="Gao J."/>
        </authorList>
    </citation>
    <scope>NUCLEOTIDE SEQUENCE [LARGE SCALE GENOMIC DNA]</scope>
    <source>
        <strain evidence="2 3">DSM 28320</strain>
    </source>
</reference>
<dbReference type="InterPro" id="IPR010985">
    <property type="entry name" value="Ribbon_hlx_hlx"/>
</dbReference>
<dbReference type="Pfam" id="PF03869">
    <property type="entry name" value="Arc"/>
    <property type="match status" value="1"/>
</dbReference>
<dbReference type="InterPro" id="IPR013321">
    <property type="entry name" value="Arc_rbn_hlx_hlx"/>
</dbReference>
<evidence type="ECO:0000313" key="2">
    <source>
        <dbReference type="EMBL" id="RRH98037.1"/>
    </source>
</evidence>
<gene>
    <name evidence="2" type="ORF">EH240_19770</name>
</gene>